<proteinExistence type="predicted"/>
<comment type="caution">
    <text evidence="2">The sequence shown here is derived from an EMBL/GenBank/DDBJ whole genome shotgun (WGS) entry which is preliminary data.</text>
</comment>
<name>A0AA37BMH3_9ACTN</name>
<dbReference type="Proteomes" id="UP000627984">
    <property type="component" value="Unassembled WGS sequence"/>
</dbReference>
<organism evidence="2 3">
    <name type="scientific">Planomonospora parontospora</name>
    <dbReference type="NCBI Taxonomy" id="58119"/>
    <lineage>
        <taxon>Bacteria</taxon>
        <taxon>Bacillati</taxon>
        <taxon>Actinomycetota</taxon>
        <taxon>Actinomycetes</taxon>
        <taxon>Streptosporangiales</taxon>
        <taxon>Streptosporangiaceae</taxon>
        <taxon>Planomonospora</taxon>
    </lineage>
</organism>
<sequence length="114" mass="12950">MALSRLAQEFAAEINLHDWSDAPYRRDRAGHRRENDSPSKLTDTLSETETDSVRMNAMWVVAQVLAHRDPNFDVYEFAEACGVDTRTNTGRRDGGIEAGLRKRGDHYQQPGMLE</sequence>
<dbReference type="RefSeq" id="WP_191897617.1">
    <property type="nucleotide sequence ID" value="NZ_BMQD01000023.1"/>
</dbReference>
<accession>A0AA37BMH3</accession>
<dbReference type="AlphaFoldDB" id="A0AA37BMH3"/>
<protein>
    <submittedName>
        <fullName evidence="2">Uncharacterized protein</fullName>
    </submittedName>
</protein>
<feature type="compositionally biased region" description="Basic and acidic residues" evidence="1">
    <location>
        <begin position="22"/>
        <end position="37"/>
    </location>
</feature>
<dbReference type="EMBL" id="BMQD01000023">
    <property type="protein sequence ID" value="GGK91143.1"/>
    <property type="molecule type" value="Genomic_DNA"/>
</dbReference>
<gene>
    <name evidence="2" type="ORF">GCM10010126_58200</name>
</gene>
<evidence type="ECO:0000313" key="2">
    <source>
        <dbReference type="EMBL" id="GGK91143.1"/>
    </source>
</evidence>
<evidence type="ECO:0000313" key="3">
    <source>
        <dbReference type="Proteomes" id="UP000627984"/>
    </source>
</evidence>
<feature type="compositionally biased region" description="Basic and acidic residues" evidence="1">
    <location>
        <begin position="90"/>
        <end position="106"/>
    </location>
</feature>
<reference evidence="2" key="2">
    <citation type="submission" date="2022-09" db="EMBL/GenBank/DDBJ databases">
        <authorList>
            <person name="Sun Q."/>
            <person name="Ohkuma M."/>
        </authorList>
    </citation>
    <scope>NUCLEOTIDE SEQUENCE</scope>
    <source>
        <strain evidence="2">JCM 3093</strain>
    </source>
</reference>
<evidence type="ECO:0000256" key="1">
    <source>
        <dbReference type="SAM" id="MobiDB-lite"/>
    </source>
</evidence>
<feature type="compositionally biased region" description="Polar residues" evidence="1">
    <location>
        <begin position="38"/>
        <end position="47"/>
    </location>
</feature>
<feature type="region of interest" description="Disordered" evidence="1">
    <location>
        <begin position="22"/>
        <end position="48"/>
    </location>
</feature>
<feature type="region of interest" description="Disordered" evidence="1">
    <location>
        <begin position="86"/>
        <end position="114"/>
    </location>
</feature>
<reference evidence="2" key="1">
    <citation type="journal article" date="2014" name="Int. J. Syst. Evol. Microbiol.">
        <title>Complete genome sequence of Corynebacterium casei LMG S-19264T (=DSM 44701T), isolated from a smear-ripened cheese.</title>
        <authorList>
            <consortium name="US DOE Joint Genome Institute (JGI-PGF)"/>
            <person name="Walter F."/>
            <person name="Albersmeier A."/>
            <person name="Kalinowski J."/>
            <person name="Ruckert C."/>
        </authorList>
    </citation>
    <scope>NUCLEOTIDE SEQUENCE</scope>
    <source>
        <strain evidence="2">JCM 3093</strain>
    </source>
</reference>